<sequence>MSDNLYSLLNARPDSCTYFLKQLWLETQISFEIGRVLETQFMQKGLVLPVEGSSRNPRLDPPSSFTSLCFFELLNYYHSSNYNVEAVSGYCVPLAQPRDSLIYVHDHKTACK</sequence>
<comment type="caution">
    <text evidence="1">The sequence shown here is derived from an EMBL/GenBank/DDBJ whole genome shotgun (WGS) entry which is preliminary data.</text>
</comment>
<name>A0A9D4D5C5_DREPO</name>
<evidence type="ECO:0000313" key="1">
    <source>
        <dbReference type="EMBL" id="KAH3738432.1"/>
    </source>
</evidence>
<keyword evidence="2" id="KW-1185">Reference proteome</keyword>
<reference evidence="1" key="2">
    <citation type="submission" date="2020-11" db="EMBL/GenBank/DDBJ databases">
        <authorList>
            <person name="McCartney M.A."/>
            <person name="Auch B."/>
            <person name="Kono T."/>
            <person name="Mallez S."/>
            <person name="Becker A."/>
            <person name="Gohl D.M."/>
            <person name="Silverstein K.A.T."/>
            <person name="Koren S."/>
            <person name="Bechman K.B."/>
            <person name="Herman A."/>
            <person name="Abrahante J.E."/>
            <person name="Garbe J."/>
        </authorList>
    </citation>
    <scope>NUCLEOTIDE SEQUENCE</scope>
    <source>
        <strain evidence="1">Duluth1</strain>
        <tissue evidence="1">Whole animal</tissue>
    </source>
</reference>
<accession>A0A9D4D5C5</accession>
<proteinExistence type="predicted"/>
<evidence type="ECO:0000313" key="2">
    <source>
        <dbReference type="Proteomes" id="UP000828390"/>
    </source>
</evidence>
<dbReference type="Proteomes" id="UP000828390">
    <property type="component" value="Unassembled WGS sequence"/>
</dbReference>
<organism evidence="1 2">
    <name type="scientific">Dreissena polymorpha</name>
    <name type="common">Zebra mussel</name>
    <name type="synonym">Mytilus polymorpha</name>
    <dbReference type="NCBI Taxonomy" id="45954"/>
    <lineage>
        <taxon>Eukaryota</taxon>
        <taxon>Metazoa</taxon>
        <taxon>Spiralia</taxon>
        <taxon>Lophotrochozoa</taxon>
        <taxon>Mollusca</taxon>
        <taxon>Bivalvia</taxon>
        <taxon>Autobranchia</taxon>
        <taxon>Heteroconchia</taxon>
        <taxon>Euheterodonta</taxon>
        <taxon>Imparidentia</taxon>
        <taxon>Neoheterodontei</taxon>
        <taxon>Myida</taxon>
        <taxon>Dreissenoidea</taxon>
        <taxon>Dreissenidae</taxon>
        <taxon>Dreissena</taxon>
    </lineage>
</organism>
<dbReference type="EMBL" id="JAIWYP010000011">
    <property type="protein sequence ID" value="KAH3738432.1"/>
    <property type="molecule type" value="Genomic_DNA"/>
</dbReference>
<gene>
    <name evidence="1" type="ORF">DPMN_045066</name>
</gene>
<reference evidence="1" key="1">
    <citation type="journal article" date="2019" name="bioRxiv">
        <title>The Genome of the Zebra Mussel, Dreissena polymorpha: A Resource for Invasive Species Research.</title>
        <authorList>
            <person name="McCartney M.A."/>
            <person name="Auch B."/>
            <person name="Kono T."/>
            <person name="Mallez S."/>
            <person name="Zhang Y."/>
            <person name="Obille A."/>
            <person name="Becker A."/>
            <person name="Abrahante J.E."/>
            <person name="Garbe J."/>
            <person name="Badalamenti J.P."/>
            <person name="Herman A."/>
            <person name="Mangelson H."/>
            <person name="Liachko I."/>
            <person name="Sullivan S."/>
            <person name="Sone E.D."/>
            <person name="Koren S."/>
            <person name="Silverstein K.A.T."/>
            <person name="Beckman K.B."/>
            <person name="Gohl D.M."/>
        </authorList>
    </citation>
    <scope>NUCLEOTIDE SEQUENCE</scope>
    <source>
        <strain evidence="1">Duluth1</strain>
        <tissue evidence="1">Whole animal</tissue>
    </source>
</reference>
<protein>
    <submittedName>
        <fullName evidence="1">Uncharacterized protein</fullName>
    </submittedName>
</protein>
<dbReference type="AlphaFoldDB" id="A0A9D4D5C5"/>